<reference evidence="2" key="1">
    <citation type="journal article" date="2019" name="Int. J. Syst. Evol. Microbiol.">
        <title>The Global Catalogue of Microorganisms (GCM) 10K type strain sequencing project: providing services to taxonomists for standard genome sequencing and annotation.</title>
        <authorList>
            <consortium name="The Broad Institute Genomics Platform"/>
            <consortium name="The Broad Institute Genome Sequencing Center for Infectious Disease"/>
            <person name="Wu L."/>
            <person name="Ma J."/>
        </authorList>
    </citation>
    <scope>NUCLEOTIDE SEQUENCE [LARGE SCALE GENOMIC DNA]</scope>
    <source>
        <strain evidence="2">CECT 7297</strain>
    </source>
</reference>
<proteinExistence type="predicted"/>
<evidence type="ECO:0000313" key="2">
    <source>
        <dbReference type="Proteomes" id="UP001595798"/>
    </source>
</evidence>
<accession>A0ABV8QDZ8</accession>
<gene>
    <name evidence="1" type="ORF">ACFOZ5_04120</name>
</gene>
<dbReference type="Proteomes" id="UP001595798">
    <property type="component" value="Unassembled WGS sequence"/>
</dbReference>
<comment type="caution">
    <text evidence="1">The sequence shown here is derived from an EMBL/GenBank/DDBJ whole genome shotgun (WGS) entry which is preliminary data.</text>
</comment>
<dbReference type="EMBL" id="JBHSDI010000007">
    <property type="protein sequence ID" value="MFC4258217.1"/>
    <property type="molecule type" value="Genomic_DNA"/>
</dbReference>
<name>A0ABV8QDZ8_9GAMM</name>
<protein>
    <submittedName>
        <fullName evidence="1">Uncharacterized protein</fullName>
    </submittedName>
</protein>
<sequence>MSPGADPIDCYNLQALFDLSNQRYFNGTLEYGEAFVVRYSAAERQMGRFRYCADTLQPLAIELSCRLRDHPLALRSVMVRQMIPMLALQSYRETGDETFLDREPLYGHLFIEPGIGAFFLSQMEHLNLLFPELCLTVKPRFGSGTLFNQSLIPTARLVIIPSDPTNNTGVIYRLHDKAPTQWRELREMAWLHHNAHEISVLRVAGALAEAHPVLRKDNQPRANTRAHLETDFDLVVQELRDHRLTAELLPPGVQPEADAISGQFAAWHPAAYSGY</sequence>
<organism evidence="1 2">
    <name type="scientific">Marinobacter lacisalsi</name>
    <dbReference type="NCBI Taxonomy" id="475979"/>
    <lineage>
        <taxon>Bacteria</taxon>
        <taxon>Pseudomonadati</taxon>
        <taxon>Pseudomonadota</taxon>
        <taxon>Gammaproteobacteria</taxon>
        <taxon>Pseudomonadales</taxon>
        <taxon>Marinobacteraceae</taxon>
        <taxon>Marinobacter</taxon>
    </lineage>
</organism>
<dbReference type="RefSeq" id="WP_379885602.1">
    <property type="nucleotide sequence ID" value="NZ_JBHSDI010000007.1"/>
</dbReference>
<evidence type="ECO:0000313" key="1">
    <source>
        <dbReference type="EMBL" id="MFC4258217.1"/>
    </source>
</evidence>
<keyword evidence="2" id="KW-1185">Reference proteome</keyword>